<accession>A0A7F5R494</accession>
<dbReference type="InterPro" id="IPR028019">
    <property type="entry name" value="DUF4508"/>
</dbReference>
<keyword evidence="1" id="KW-1185">Reference proteome</keyword>
<organism evidence="1 2">
    <name type="scientific">Agrilus planipennis</name>
    <name type="common">Emerald ash borer</name>
    <name type="synonym">Agrilus marcopoli</name>
    <dbReference type="NCBI Taxonomy" id="224129"/>
    <lineage>
        <taxon>Eukaryota</taxon>
        <taxon>Metazoa</taxon>
        <taxon>Ecdysozoa</taxon>
        <taxon>Arthropoda</taxon>
        <taxon>Hexapoda</taxon>
        <taxon>Insecta</taxon>
        <taxon>Pterygota</taxon>
        <taxon>Neoptera</taxon>
        <taxon>Endopterygota</taxon>
        <taxon>Coleoptera</taxon>
        <taxon>Polyphaga</taxon>
        <taxon>Elateriformia</taxon>
        <taxon>Buprestoidea</taxon>
        <taxon>Buprestidae</taxon>
        <taxon>Agrilinae</taxon>
        <taxon>Agrilus</taxon>
    </lineage>
</organism>
<dbReference type="Proteomes" id="UP000192223">
    <property type="component" value="Unplaced"/>
</dbReference>
<dbReference type="PANTHER" id="PTHR16260:SF3">
    <property type="entry name" value="CHROMOSOME 14 OPEN READING FRAME 119-LIKE-RELATED"/>
    <property type="match status" value="1"/>
</dbReference>
<gene>
    <name evidence="2" type="primary">LOC112904444</name>
</gene>
<dbReference type="KEGG" id="apln:112904444"/>
<dbReference type="InParanoid" id="A0A7F5R494"/>
<protein>
    <submittedName>
        <fullName evidence="2">Uncharacterized protein C14orf119</fullName>
    </submittedName>
</protein>
<evidence type="ECO:0000313" key="2">
    <source>
        <dbReference type="RefSeq" id="XP_025830278.1"/>
    </source>
</evidence>
<dbReference type="PANTHER" id="PTHR16260">
    <property type="entry name" value="SIMILAR TO 1700123O20RIK PROTEIN"/>
    <property type="match status" value="1"/>
</dbReference>
<dbReference type="AlphaFoldDB" id="A0A7F5R494"/>
<proteinExistence type="predicted"/>
<name>A0A7F5R494_AGRPL</name>
<dbReference type="RefSeq" id="XP_025830278.1">
    <property type="nucleotide sequence ID" value="XM_025974493.1"/>
</dbReference>
<evidence type="ECO:0000313" key="1">
    <source>
        <dbReference type="Proteomes" id="UP000192223"/>
    </source>
</evidence>
<dbReference type="OrthoDB" id="6514241at2759"/>
<reference evidence="2" key="1">
    <citation type="submission" date="2025-08" db="UniProtKB">
        <authorList>
            <consortium name="RefSeq"/>
        </authorList>
    </citation>
    <scope>IDENTIFICATION</scope>
    <source>
        <tissue evidence="2">Entire body</tissue>
    </source>
</reference>
<dbReference type="Pfam" id="PF14969">
    <property type="entry name" value="DUF4508"/>
    <property type="match status" value="1"/>
</dbReference>
<dbReference type="GeneID" id="112904444"/>
<sequence>MTNLNFDSQFRYLIQWFNEWSELQKSDFLPILAEKYSKKIYINGIVNSISAVDCQDKPMSLFQCRVKLFKEWFTQWNPEQQDRFLKKIMEIDETFAEKLKSELENGVIEENHDSENVLED</sequence>